<dbReference type="InterPro" id="IPR051156">
    <property type="entry name" value="Mito/Outer_Membr_Metalloprot"/>
</dbReference>
<evidence type="ECO:0000256" key="6">
    <source>
        <dbReference type="RuleBase" id="RU003983"/>
    </source>
</evidence>
<dbReference type="AlphaFoldDB" id="F6DBK8"/>
<evidence type="ECO:0000256" key="7">
    <source>
        <dbReference type="SAM" id="SignalP"/>
    </source>
</evidence>
<evidence type="ECO:0000256" key="2">
    <source>
        <dbReference type="ARBA" id="ARBA00022723"/>
    </source>
</evidence>
<dbReference type="RefSeq" id="WP_013836179.1">
    <property type="nucleotide sequence ID" value="NC_015581.1"/>
</dbReference>
<keyword evidence="10" id="KW-1185">Reference proteome</keyword>
<gene>
    <name evidence="9" type="ordered locus">Thicy_1653</name>
</gene>
<evidence type="ECO:0000256" key="5">
    <source>
        <dbReference type="ARBA" id="ARBA00023049"/>
    </source>
</evidence>
<feature type="domain" description="Peptidase M48" evidence="8">
    <location>
        <begin position="76"/>
        <end position="258"/>
    </location>
</feature>
<evidence type="ECO:0000259" key="8">
    <source>
        <dbReference type="Pfam" id="PF01435"/>
    </source>
</evidence>
<keyword evidence="7" id="KW-0732">Signal</keyword>
<evidence type="ECO:0000256" key="4">
    <source>
        <dbReference type="ARBA" id="ARBA00022833"/>
    </source>
</evidence>
<evidence type="ECO:0000313" key="9">
    <source>
        <dbReference type="EMBL" id="AEG32410.1"/>
    </source>
</evidence>
<keyword evidence="3 6" id="KW-0378">Hydrolase</keyword>
<comment type="similarity">
    <text evidence="6">Belongs to the peptidase M48 family.</text>
</comment>
<keyword evidence="1 6" id="KW-0645">Protease</keyword>
<dbReference type="GO" id="GO:0046872">
    <property type="term" value="F:metal ion binding"/>
    <property type="evidence" value="ECO:0007669"/>
    <property type="project" value="UniProtKB-KW"/>
</dbReference>
<dbReference type="PANTHER" id="PTHR22726">
    <property type="entry name" value="METALLOENDOPEPTIDASE OMA1"/>
    <property type="match status" value="1"/>
</dbReference>
<dbReference type="eggNOG" id="COG0501">
    <property type="taxonomic scope" value="Bacteria"/>
</dbReference>
<proteinExistence type="inferred from homology"/>
<organism evidence="9 10">
    <name type="scientific">Thiomicrospira cyclica (strain DSM 14477 / JCM 11371 / ALM1)</name>
    <name type="common">Thioalkalimicrobium cyclicum</name>
    <dbReference type="NCBI Taxonomy" id="717773"/>
    <lineage>
        <taxon>Bacteria</taxon>
        <taxon>Pseudomonadati</taxon>
        <taxon>Pseudomonadota</taxon>
        <taxon>Gammaproteobacteria</taxon>
        <taxon>Thiotrichales</taxon>
        <taxon>Piscirickettsiaceae</taxon>
        <taxon>Thiomicrospira</taxon>
    </lineage>
</organism>
<dbReference type="GO" id="GO:0051603">
    <property type="term" value="P:proteolysis involved in protein catabolic process"/>
    <property type="evidence" value="ECO:0007669"/>
    <property type="project" value="TreeGrafter"/>
</dbReference>
<feature type="chain" id="PRO_5003333142" evidence="7">
    <location>
        <begin position="29"/>
        <end position="277"/>
    </location>
</feature>
<dbReference type="Proteomes" id="UP000009232">
    <property type="component" value="Chromosome"/>
</dbReference>
<keyword evidence="4 6" id="KW-0862">Zinc</keyword>
<dbReference type="STRING" id="717773.Thicy_1653"/>
<dbReference type="GO" id="GO:0016020">
    <property type="term" value="C:membrane"/>
    <property type="evidence" value="ECO:0007669"/>
    <property type="project" value="TreeGrafter"/>
</dbReference>
<dbReference type="InterPro" id="IPR001915">
    <property type="entry name" value="Peptidase_M48"/>
</dbReference>
<evidence type="ECO:0000313" key="10">
    <source>
        <dbReference type="Proteomes" id="UP000009232"/>
    </source>
</evidence>
<sequence length="277" mass="30533">MKIRFQTSTLTPLLIGLLLMGCTTTSTSPGLVDINRSQFFLISQAELVKAGREAYQTVKNEAREAGTLNQDPVMLARLTRILDEMIPYTAHFRPDAVNWNWEVNLIQDDTINAWVMPGGKIMFYSGLIEQLSLNDDEIAAIMGHEMAHELREHARERISQAQVGSVGLSVVGQLTGVQGGVLDLADAVMNVGILLPFSRVHEVEADRIGIELAARSGYDPAAAIGIWERMAKLSQGGAPPEFLSTHPSYDSRISDLTRYSARLQPIYQQALAERKAN</sequence>
<feature type="signal peptide" evidence="7">
    <location>
        <begin position="1"/>
        <end position="28"/>
    </location>
</feature>
<keyword evidence="2" id="KW-0479">Metal-binding</keyword>
<dbReference type="GO" id="GO:0004222">
    <property type="term" value="F:metalloendopeptidase activity"/>
    <property type="evidence" value="ECO:0007669"/>
    <property type="project" value="InterPro"/>
</dbReference>
<reference evidence="9 10" key="1">
    <citation type="submission" date="2011-05" db="EMBL/GenBank/DDBJ databases">
        <title>Complete sequence of Thioalkalimicrobium cyclicum ALM1.</title>
        <authorList>
            <consortium name="US DOE Joint Genome Institute"/>
            <person name="Lucas S."/>
            <person name="Han J."/>
            <person name="Lapidus A."/>
            <person name="Cheng J.-F."/>
            <person name="Goodwin L."/>
            <person name="Pitluck S."/>
            <person name="Peters L."/>
            <person name="Mikhailova N."/>
            <person name="Davenport K."/>
            <person name="Han C."/>
            <person name="Tapia R."/>
            <person name="Land M."/>
            <person name="Hauser L."/>
            <person name="Kyrpides N."/>
            <person name="Ivanova N."/>
            <person name="Pagani I."/>
            <person name="Kappler U."/>
            <person name="Woyke T."/>
        </authorList>
    </citation>
    <scope>NUCLEOTIDE SEQUENCE [LARGE SCALE GENOMIC DNA]</scope>
    <source>
        <strain evidence="10">DSM 14477 / JCM 11371 / ALM1</strain>
    </source>
</reference>
<name>F6DBK8_THICA</name>
<accession>F6DBK8</accession>
<protein>
    <submittedName>
        <fullName evidence="9">Peptidase M48 Ste24p</fullName>
    </submittedName>
</protein>
<dbReference type="PROSITE" id="PS51257">
    <property type="entry name" value="PROKAR_LIPOPROTEIN"/>
    <property type="match status" value="1"/>
</dbReference>
<dbReference type="OrthoDB" id="9810445at2"/>
<dbReference type="Gene3D" id="3.30.2010.10">
    <property type="entry name" value="Metalloproteases ('zincins'), catalytic domain"/>
    <property type="match status" value="1"/>
</dbReference>
<dbReference type="CDD" id="cd07331">
    <property type="entry name" value="M48C_Oma1_like"/>
    <property type="match status" value="1"/>
</dbReference>
<dbReference type="KEGG" id="tcy:Thicy_1653"/>
<keyword evidence="5 6" id="KW-0482">Metalloprotease</keyword>
<dbReference type="EMBL" id="CP002776">
    <property type="protein sequence ID" value="AEG32410.1"/>
    <property type="molecule type" value="Genomic_DNA"/>
</dbReference>
<evidence type="ECO:0000256" key="3">
    <source>
        <dbReference type="ARBA" id="ARBA00022801"/>
    </source>
</evidence>
<dbReference type="PANTHER" id="PTHR22726:SF1">
    <property type="entry name" value="METALLOENDOPEPTIDASE OMA1, MITOCHONDRIAL"/>
    <property type="match status" value="1"/>
</dbReference>
<evidence type="ECO:0000256" key="1">
    <source>
        <dbReference type="ARBA" id="ARBA00022670"/>
    </source>
</evidence>
<dbReference type="HOGENOM" id="CLU_029002_5_0_6"/>
<dbReference type="Pfam" id="PF01435">
    <property type="entry name" value="Peptidase_M48"/>
    <property type="match status" value="1"/>
</dbReference>
<comment type="cofactor">
    <cofactor evidence="6">
        <name>Zn(2+)</name>
        <dbReference type="ChEBI" id="CHEBI:29105"/>
    </cofactor>
    <text evidence="6">Binds 1 zinc ion per subunit.</text>
</comment>